<accession>S6ATI5</accession>
<proteinExistence type="predicted"/>
<evidence type="ECO:0000313" key="1">
    <source>
        <dbReference type="EMBL" id="BAN59531.1"/>
    </source>
</evidence>
<organism evidence="1 2">
    <name type="scientific">Bacillus phage phiNIT1</name>
    <dbReference type="NCBI Taxonomy" id="207656"/>
    <lineage>
        <taxon>Viruses</taxon>
        <taxon>Duplodnaviria</taxon>
        <taxon>Heunggongvirae</taxon>
        <taxon>Uroviricota</taxon>
        <taxon>Caudoviricetes</taxon>
        <taxon>Herelleviridae</taxon>
        <taxon>Bastillevirinae</taxon>
        <taxon>Nitunavirus</taxon>
        <taxon>Nitunavirus NIT1</taxon>
    </lineage>
</organism>
<dbReference type="GeneID" id="16511402"/>
<dbReference type="Pfam" id="PF10127">
    <property type="entry name" value="RlaP"/>
    <property type="match status" value="1"/>
</dbReference>
<name>S6ATI5_9CAUD</name>
<dbReference type="RefSeq" id="YP_008318299.1">
    <property type="nucleotide sequence ID" value="NC_021856.1"/>
</dbReference>
<dbReference type="Proteomes" id="UP000014701">
    <property type="component" value="Segment"/>
</dbReference>
<dbReference type="KEGG" id="vg:16511402"/>
<dbReference type="OrthoDB" id="22886at10239"/>
<reference evidence="1 2" key="1">
    <citation type="submission" date="2013-02" db="EMBL/GenBank/DDBJ databases">
        <title>phiNIT1 genome sequensing.</title>
        <authorList>
            <person name="Ozaki T."/>
            <person name="Kaneko J."/>
        </authorList>
    </citation>
    <scope>NUCLEOTIDE SEQUENCE [LARGE SCALE GENOMIC DNA]</scope>
    <source>
        <strain evidence="1">PhiNIT1</strain>
    </source>
</reference>
<keyword evidence="2" id="KW-1185">Reference proteome</keyword>
<dbReference type="GO" id="GO:0016740">
    <property type="term" value="F:transferase activity"/>
    <property type="evidence" value="ECO:0007669"/>
    <property type="project" value="UniProtKB-KW"/>
</dbReference>
<dbReference type="InterPro" id="IPR018775">
    <property type="entry name" value="RlaP"/>
</dbReference>
<gene>
    <name evidence="1" type="primary">orf246a</name>
</gene>
<dbReference type="PANTHER" id="PTHR34817">
    <property type="entry name" value="NUCLEOTIDYLTRANSFERASE"/>
    <property type="match status" value="1"/>
</dbReference>
<dbReference type="PANTHER" id="PTHR34817:SF1">
    <property type="entry name" value="NUCLEOTIDYLTRANSFERASE"/>
    <property type="match status" value="1"/>
</dbReference>
<dbReference type="EMBL" id="AP013029">
    <property type="protein sequence ID" value="BAN59531.1"/>
    <property type="molecule type" value="Genomic_DNA"/>
</dbReference>
<keyword evidence="1" id="KW-0808">Transferase</keyword>
<protein>
    <submittedName>
        <fullName evidence="1">Putative nucleotidyltransferase-like protein</fullName>
    </submittedName>
</protein>
<sequence length="246" mass="28205">MDNRKLSFKAVVGSYNYNLATPDSDVDQLHFVFPTFDDLYNGVQIKRVSTSKQEDVAIHDVRKLADYLCKGSPNFIETLFSVRTYQKDGLYGQLLAMKSQITTLNLPNFYNACRGMFRQQHAKAEAALFNKELDYKETGKHIASAMRISNLLLKFHKSGFNNYEAALWYDSGTIAQETLVGLKSGKADFLTLRDFVEHLDGLDEDINEVGDDYRKQKVDTDTAQEVQDLVRVYVEKNIRREFKRGN</sequence>
<evidence type="ECO:0000313" key="2">
    <source>
        <dbReference type="Proteomes" id="UP000014701"/>
    </source>
</evidence>